<gene>
    <name evidence="1" type="ORF">M9Y10_004013</name>
</gene>
<protein>
    <submittedName>
        <fullName evidence="1">Uncharacterized protein</fullName>
    </submittedName>
</protein>
<sequence>MSKKGKLNLVFNINCKKQTREYLADIAESFMKFTGIVIHRTNSSCLNMARALEEAREEITNTIGNSMRMDSVKIFMVKMGHLSVPYISAKATIMQYERDQMVFIDKNVRKSMEDVIFKKINEILEGFSEPILGISMIE</sequence>
<keyword evidence="2" id="KW-1185">Reference proteome</keyword>
<comment type="caution">
    <text evidence="1">The sequence shown here is derived from an EMBL/GenBank/DDBJ whole genome shotgun (WGS) entry which is preliminary data.</text>
</comment>
<reference evidence="1 2" key="1">
    <citation type="submission" date="2024-04" db="EMBL/GenBank/DDBJ databases">
        <title>Tritrichomonas musculus Genome.</title>
        <authorList>
            <person name="Alves-Ferreira E."/>
            <person name="Grigg M."/>
            <person name="Lorenzi H."/>
            <person name="Galac M."/>
        </authorList>
    </citation>
    <scope>NUCLEOTIDE SEQUENCE [LARGE SCALE GENOMIC DNA]</scope>
    <source>
        <strain evidence="1 2">EAF2021</strain>
    </source>
</reference>
<proteinExistence type="predicted"/>
<evidence type="ECO:0000313" key="1">
    <source>
        <dbReference type="EMBL" id="KAK8881279.1"/>
    </source>
</evidence>
<evidence type="ECO:0000313" key="2">
    <source>
        <dbReference type="Proteomes" id="UP001470230"/>
    </source>
</evidence>
<name>A0ABR2JQV1_9EUKA</name>
<accession>A0ABR2JQV1</accession>
<organism evidence="1 2">
    <name type="scientific">Tritrichomonas musculus</name>
    <dbReference type="NCBI Taxonomy" id="1915356"/>
    <lineage>
        <taxon>Eukaryota</taxon>
        <taxon>Metamonada</taxon>
        <taxon>Parabasalia</taxon>
        <taxon>Tritrichomonadida</taxon>
        <taxon>Tritrichomonadidae</taxon>
        <taxon>Tritrichomonas</taxon>
    </lineage>
</organism>
<dbReference type="EMBL" id="JAPFFF010000010">
    <property type="protein sequence ID" value="KAK8881279.1"/>
    <property type="molecule type" value="Genomic_DNA"/>
</dbReference>
<dbReference type="Proteomes" id="UP001470230">
    <property type="component" value="Unassembled WGS sequence"/>
</dbReference>